<dbReference type="AlphaFoldDB" id="B4NL25"/>
<keyword evidence="7" id="KW-0804">Transcription</keyword>
<dbReference type="FunCoup" id="B4NL25">
    <property type="interactions" value="16"/>
</dbReference>
<dbReference type="InParanoid" id="B4NL25"/>
<accession>B4NL25</accession>
<dbReference type="InterPro" id="IPR000679">
    <property type="entry name" value="Znf_GATA"/>
</dbReference>
<evidence type="ECO:0000256" key="10">
    <source>
        <dbReference type="SAM" id="MobiDB-lite"/>
    </source>
</evidence>
<feature type="region of interest" description="Disordered" evidence="10">
    <location>
        <begin position="701"/>
        <end position="732"/>
    </location>
</feature>
<dbReference type="PANTHER" id="PTHR10071">
    <property type="entry name" value="TRANSCRIPTION FACTOR GATA FAMILY MEMBER"/>
    <property type="match status" value="1"/>
</dbReference>
<dbReference type="CDD" id="cd00202">
    <property type="entry name" value="ZnF_GATA"/>
    <property type="match status" value="1"/>
</dbReference>
<dbReference type="GO" id="GO:0036335">
    <property type="term" value="P:intestinal stem cell homeostasis"/>
    <property type="evidence" value="ECO:0007669"/>
    <property type="project" value="EnsemblMetazoa"/>
</dbReference>
<protein>
    <recommendedName>
        <fullName evidence="11">GATA-type domain-containing protein</fullName>
    </recommendedName>
</protein>
<dbReference type="GO" id="GO:0019730">
    <property type="term" value="P:antimicrobial humoral response"/>
    <property type="evidence" value="ECO:0007669"/>
    <property type="project" value="EnsemblMetazoa"/>
</dbReference>
<dbReference type="GO" id="GO:0008270">
    <property type="term" value="F:zinc ion binding"/>
    <property type="evidence" value="ECO:0007669"/>
    <property type="project" value="UniProtKB-KW"/>
</dbReference>
<feature type="compositionally biased region" description="Low complexity" evidence="10">
    <location>
        <begin position="215"/>
        <end position="229"/>
    </location>
</feature>
<keyword evidence="8" id="KW-0539">Nucleus</keyword>
<dbReference type="GO" id="GO:0007494">
    <property type="term" value="P:midgut development"/>
    <property type="evidence" value="ECO:0007669"/>
    <property type="project" value="EnsemblMetazoa"/>
</dbReference>
<dbReference type="InterPro" id="IPR013088">
    <property type="entry name" value="Znf_NHR/GATA"/>
</dbReference>
<dbReference type="SMART" id="SM00401">
    <property type="entry name" value="ZnF_GATA"/>
    <property type="match status" value="1"/>
</dbReference>
<dbReference type="PROSITE" id="PS00344">
    <property type="entry name" value="GATA_ZN_FINGER_1"/>
    <property type="match status" value="1"/>
</dbReference>
<comment type="subcellular location">
    <subcellularLocation>
        <location evidence="1">Nucleus</location>
    </subcellularLocation>
</comment>
<dbReference type="HOGENOM" id="CLU_388959_0_0_1"/>
<dbReference type="GO" id="GO:0045944">
    <property type="term" value="P:positive regulation of transcription by RNA polymerase II"/>
    <property type="evidence" value="ECO:0007669"/>
    <property type="project" value="EnsemblMetazoa"/>
</dbReference>
<evidence type="ECO:0000313" key="12">
    <source>
        <dbReference type="EMBL" id="EDW84228.2"/>
    </source>
</evidence>
<dbReference type="OrthoDB" id="515401at2759"/>
<evidence type="ECO:0000313" key="13">
    <source>
        <dbReference type="Proteomes" id="UP000007798"/>
    </source>
</evidence>
<dbReference type="GO" id="GO:0005634">
    <property type="term" value="C:nucleus"/>
    <property type="evidence" value="ECO:0007669"/>
    <property type="project" value="UniProtKB-SubCell"/>
</dbReference>
<keyword evidence="4" id="KW-0862">Zinc</keyword>
<dbReference type="SMR" id="B4NL25"/>
<keyword evidence="2" id="KW-0479">Metal-binding</keyword>
<dbReference type="PANTHER" id="PTHR10071:SF281">
    <property type="entry name" value="BOX A-BINDING FACTOR-RELATED"/>
    <property type="match status" value="1"/>
</dbReference>
<evidence type="ECO:0000259" key="11">
    <source>
        <dbReference type="PROSITE" id="PS50114"/>
    </source>
</evidence>
<dbReference type="eggNOG" id="KOG1601">
    <property type="taxonomic scope" value="Eukaryota"/>
</dbReference>
<evidence type="ECO:0000256" key="8">
    <source>
        <dbReference type="ARBA" id="ARBA00023242"/>
    </source>
</evidence>
<evidence type="ECO:0000256" key="6">
    <source>
        <dbReference type="ARBA" id="ARBA00023125"/>
    </source>
</evidence>
<feature type="region of interest" description="Disordered" evidence="10">
    <location>
        <begin position="565"/>
        <end position="587"/>
    </location>
</feature>
<dbReference type="Pfam" id="PF00320">
    <property type="entry name" value="GATA"/>
    <property type="match status" value="1"/>
</dbReference>
<dbReference type="PRINTS" id="PR00619">
    <property type="entry name" value="GATAZNFINGER"/>
</dbReference>
<dbReference type="STRING" id="7260.B4NL25"/>
<evidence type="ECO:0000256" key="7">
    <source>
        <dbReference type="ARBA" id="ARBA00023163"/>
    </source>
</evidence>
<dbReference type="EMBL" id="CH964272">
    <property type="protein sequence ID" value="EDW84228.2"/>
    <property type="molecule type" value="Genomic_DNA"/>
</dbReference>
<feature type="region of interest" description="Disordered" evidence="10">
    <location>
        <begin position="617"/>
        <end position="689"/>
    </location>
</feature>
<sequence>MVCESVALDIKMQLKMETQTPTQQQQQQQQQLQQQQQQQQVLTKHQLHLLDNLKIETSGGAEQLTQAIESSNLEESQEQQTPTTVVVQTSQASASESDVEHHQYVVVARTQRRILTTAGTLELNEAREGEPNTNVSSASSASAPESTIEYQRNSLHSPAHYVQMAPRNPEVGEQVAVSGTAATSGLYAYSSGHIICSSDDVTAIKIEKAELTGSQDSQQQLQQHQQQQQCPTPNGGTSYGEPIVLSEGENLHQQHLLEQRQQQQQQQQQQAAAIAAATAAAHISSAPHGSGIRFVNEEGRYVNSAGGEAGGANLFYEHPVVDASVHANESKTYADLGNAYPSFVPSSSFPSSNSFVPALQGNAIYSVTSTPTFLTKSDPNLNMRQPASTTYQPISYLEATATNEPAIWSTTGPEYASVPYSNFHSQVIDDYGNPSNMPSGHWTSTATIGQYDPTMVAASAGSPSTVHSLAELKCEGCQSPLVRKGHNTAFCPSCTYMPMPPRVAPRQAKPKVPAAPNNRRNGVTCANCSTNSTTLWRRNNEGNPVCNACGLYYKLHNMNRPLSMKKEGIQKRKRKPKNNGGAPMHRALPSMQQGVSMMVNSGPLYPSQVSLLNAQQNASPELQDMSTTGPSGNAGTTRVVAISLSGPPPPTSEGTLNMTRHHVTSESHSPYSQQQQQQSPVQSQSPHLSTAATLNRQIVQPIPAIESGRGSNSELTPSVITRTGLPERSSNN</sequence>
<organism evidence="12 13">
    <name type="scientific">Drosophila willistoni</name>
    <name type="common">Fruit fly</name>
    <dbReference type="NCBI Taxonomy" id="7260"/>
    <lineage>
        <taxon>Eukaryota</taxon>
        <taxon>Metazoa</taxon>
        <taxon>Ecdysozoa</taxon>
        <taxon>Arthropoda</taxon>
        <taxon>Hexapoda</taxon>
        <taxon>Insecta</taxon>
        <taxon>Pterygota</taxon>
        <taxon>Neoptera</taxon>
        <taxon>Endopterygota</taxon>
        <taxon>Diptera</taxon>
        <taxon>Brachycera</taxon>
        <taxon>Muscomorpha</taxon>
        <taxon>Ephydroidea</taxon>
        <taxon>Drosophilidae</taxon>
        <taxon>Drosophila</taxon>
        <taxon>Sophophora</taxon>
    </lineage>
</organism>
<dbReference type="InterPro" id="IPR039355">
    <property type="entry name" value="Transcription_factor_GATA"/>
</dbReference>
<evidence type="ECO:0000256" key="9">
    <source>
        <dbReference type="PROSITE-ProRule" id="PRU00094"/>
    </source>
</evidence>
<keyword evidence="13" id="KW-1185">Reference proteome</keyword>
<proteinExistence type="predicted"/>
<dbReference type="GO" id="GO:0000122">
    <property type="term" value="P:negative regulation of transcription by RNA polymerase II"/>
    <property type="evidence" value="ECO:0007669"/>
    <property type="project" value="TreeGrafter"/>
</dbReference>
<feature type="domain" description="GATA-type" evidence="11">
    <location>
        <begin position="519"/>
        <end position="572"/>
    </location>
</feature>
<feature type="compositionally biased region" description="Low complexity" evidence="10">
    <location>
        <begin position="666"/>
        <end position="689"/>
    </location>
</feature>
<feature type="compositionally biased region" description="Polar residues" evidence="10">
    <location>
        <begin position="617"/>
        <end position="636"/>
    </location>
</feature>
<dbReference type="SUPFAM" id="SSF57716">
    <property type="entry name" value="Glucocorticoid receptor-like (DNA-binding domain)"/>
    <property type="match status" value="1"/>
</dbReference>
<gene>
    <name evidence="12" type="primary">Dwil\GK13254</name>
    <name evidence="12" type="ORF">Dwil_GK13254</name>
</gene>
<feature type="region of interest" description="Disordered" evidence="10">
    <location>
        <begin position="215"/>
        <end position="243"/>
    </location>
</feature>
<dbReference type="PROSITE" id="PS50114">
    <property type="entry name" value="GATA_ZN_FINGER_2"/>
    <property type="match status" value="1"/>
</dbReference>
<reference evidence="12 13" key="1">
    <citation type="journal article" date="2007" name="Nature">
        <title>Evolution of genes and genomes on the Drosophila phylogeny.</title>
        <authorList>
            <consortium name="Drosophila 12 Genomes Consortium"/>
            <person name="Clark A.G."/>
            <person name="Eisen M.B."/>
            <person name="Smith D.R."/>
            <person name="Bergman C.M."/>
            <person name="Oliver B."/>
            <person name="Markow T.A."/>
            <person name="Kaufman T.C."/>
            <person name="Kellis M."/>
            <person name="Gelbart W."/>
            <person name="Iyer V.N."/>
            <person name="Pollard D.A."/>
            <person name="Sackton T.B."/>
            <person name="Larracuente A.M."/>
            <person name="Singh N.D."/>
            <person name="Abad J.P."/>
            <person name="Abt D.N."/>
            <person name="Adryan B."/>
            <person name="Aguade M."/>
            <person name="Akashi H."/>
            <person name="Anderson W.W."/>
            <person name="Aquadro C.F."/>
            <person name="Ardell D.H."/>
            <person name="Arguello R."/>
            <person name="Artieri C.G."/>
            <person name="Barbash D.A."/>
            <person name="Barker D."/>
            <person name="Barsanti P."/>
            <person name="Batterham P."/>
            <person name="Batzoglou S."/>
            <person name="Begun D."/>
            <person name="Bhutkar A."/>
            <person name="Blanco E."/>
            <person name="Bosak S.A."/>
            <person name="Bradley R.K."/>
            <person name="Brand A.D."/>
            <person name="Brent M.R."/>
            <person name="Brooks A.N."/>
            <person name="Brown R.H."/>
            <person name="Butlin R.K."/>
            <person name="Caggese C."/>
            <person name="Calvi B.R."/>
            <person name="Bernardo de Carvalho A."/>
            <person name="Caspi A."/>
            <person name="Castrezana S."/>
            <person name="Celniker S.E."/>
            <person name="Chang J.L."/>
            <person name="Chapple C."/>
            <person name="Chatterji S."/>
            <person name="Chinwalla A."/>
            <person name="Civetta A."/>
            <person name="Clifton S.W."/>
            <person name="Comeron J.M."/>
            <person name="Costello J.C."/>
            <person name="Coyne J.A."/>
            <person name="Daub J."/>
            <person name="David R.G."/>
            <person name="Delcher A.L."/>
            <person name="Delehaunty K."/>
            <person name="Do C.B."/>
            <person name="Ebling H."/>
            <person name="Edwards K."/>
            <person name="Eickbush T."/>
            <person name="Evans J.D."/>
            <person name="Filipski A."/>
            <person name="Findeiss S."/>
            <person name="Freyhult E."/>
            <person name="Fulton L."/>
            <person name="Fulton R."/>
            <person name="Garcia A.C."/>
            <person name="Gardiner A."/>
            <person name="Garfield D.A."/>
            <person name="Garvin B.E."/>
            <person name="Gibson G."/>
            <person name="Gilbert D."/>
            <person name="Gnerre S."/>
            <person name="Godfrey J."/>
            <person name="Good R."/>
            <person name="Gotea V."/>
            <person name="Gravely B."/>
            <person name="Greenberg A.J."/>
            <person name="Griffiths-Jones S."/>
            <person name="Gross S."/>
            <person name="Guigo R."/>
            <person name="Gustafson E.A."/>
            <person name="Haerty W."/>
            <person name="Hahn M.W."/>
            <person name="Halligan D.L."/>
            <person name="Halpern A.L."/>
            <person name="Halter G.M."/>
            <person name="Han M.V."/>
            <person name="Heger A."/>
            <person name="Hillier L."/>
            <person name="Hinrichs A.S."/>
            <person name="Holmes I."/>
            <person name="Hoskins R.A."/>
            <person name="Hubisz M.J."/>
            <person name="Hultmark D."/>
            <person name="Huntley M.A."/>
            <person name="Jaffe D.B."/>
            <person name="Jagadeeshan S."/>
            <person name="Jeck W.R."/>
            <person name="Johnson J."/>
            <person name="Jones C.D."/>
            <person name="Jordan W.C."/>
            <person name="Karpen G.H."/>
            <person name="Kataoka E."/>
            <person name="Keightley P.D."/>
            <person name="Kheradpour P."/>
            <person name="Kirkness E.F."/>
            <person name="Koerich L.B."/>
            <person name="Kristiansen K."/>
            <person name="Kudrna D."/>
            <person name="Kulathinal R.J."/>
            <person name="Kumar S."/>
            <person name="Kwok R."/>
            <person name="Lander E."/>
            <person name="Langley C.H."/>
            <person name="Lapoint R."/>
            <person name="Lazzaro B.P."/>
            <person name="Lee S.J."/>
            <person name="Levesque L."/>
            <person name="Li R."/>
            <person name="Lin C.F."/>
            <person name="Lin M.F."/>
            <person name="Lindblad-Toh K."/>
            <person name="Llopart A."/>
            <person name="Long M."/>
            <person name="Low L."/>
            <person name="Lozovsky E."/>
            <person name="Lu J."/>
            <person name="Luo M."/>
            <person name="Machado C.A."/>
            <person name="Makalowski W."/>
            <person name="Marzo M."/>
            <person name="Matsuda M."/>
            <person name="Matzkin L."/>
            <person name="McAllister B."/>
            <person name="McBride C.S."/>
            <person name="McKernan B."/>
            <person name="McKernan K."/>
            <person name="Mendez-Lago M."/>
            <person name="Minx P."/>
            <person name="Mollenhauer M.U."/>
            <person name="Montooth K."/>
            <person name="Mount S.M."/>
            <person name="Mu X."/>
            <person name="Myers E."/>
            <person name="Negre B."/>
            <person name="Newfeld S."/>
            <person name="Nielsen R."/>
            <person name="Noor M.A."/>
            <person name="O'Grady P."/>
            <person name="Pachter L."/>
            <person name="Papaceit M."/>
            <person name="Parisi M.J."/>
            <person name="Parisi M."/>
            <person name="Parts L."/>
            <person name="Pedersen J.S."/>
            <person name="Pesole G."/>
            <person name="Phillippy A.M."/>
            <person name="Ponting C.P."/>
            <person name="Pop M."/>
            <person name="Porcelli D."/>
            <person name="Powell J.R."/>
            <person name="Prohaska S."/>
            <person name="Pruitt K."/>
            <person name="Puig M."/>
            <person name="Quesneville H."/>
            <person name="Ram K.R."/>
            <person name="Rand D."/>
            <person name="Rasmussen M.D."/>
            <person name="Reed L.K."/>
            <person name="Reenan R."/>
            <person name="Reily A."/>
            <person name="Remington K.A."/>
            <person name="Rieger T.T."/>
            <person name="Ritchie M.G."/>
            <person name="Robin C."/>
            <person name="Rogers Y.H."/>
            <person name="Rohde C."/>
            <person name="Rozas J."/>
            <person name="Rubenfield M.J."/>
            <person name="Ruiz A."/>
            <person name="Russo S."/>
            <person name="Salzberg S.L."/>
            <person name="Sanchez-Gracia A."/>
            <person name="Saranga D.J."/>
            <person name="Sato H."/>
            <person name="Schaeffer S.W."/>
            <person name="Schatz M.C."/>
            <person name="Schlenke T."/>
            <person name="Schwartz R."/>
            <person name="Segarra C."/>
            <person name="Singh R.S."/>
            <person name="Sirot L."/>
            <person name="Sirota M."/>
            <person name="Sisneros N.B."/>
            <person name="Smith C.D."/>
            <person name="Smith T.F."/>
            <person name="Spieth J."/>
            <person name="Stage D.E."/>
            <person name="Stark A."/>
            <person name="Stephan W."/>
            <person name="Strausberg R.L."/>
            <person name="Strempel S."/>
            <person name="Sturgill D."/>
            <person name="Sutton G."/>
            <person name="Sutton G.G."/>
            <person name="Tao W."/>
            <person name="Teichmann S."/>
            <person name="Tobari Y.N."/>
            <person name="Tomimura Y."/>
            <person name="Tsolas J.M."/>
            <person name="Valente V.L."/>
            <person name="Venter E."/>
            <person name="Venter J.C."/>
            <person name="Vicario S."/>
            <person name="Vieira F.G."/>
            <person name="Vilella A.J."/>
            <person name="Villasante A."/>
            <person name="Walenz B."/>
            <person name="Wang J."/>
            <person name="Wasserman M."/>
            <person name="Watts T."/>
            <person name="Wilson D."/>
            <person name="Wilson R.K."/>
            <person name="Wing R.A."/>
            <person name="Wolfner M.F."/>
            <person name="Wong A."/>
            <person name="Wong G.K."/>
            <person name="Wu C.I."/>
            <person name="Wu G."/>
            <person name="Yamamoto D."/>
            <person name="Yang H.P."/>
            <person name="Yang S.P."/>
            <person name="Yorke J.A."/>
            <person name="Yoshida K."/>
            <person name="Zdobnov E."/>
            <person name="Zhang P."/>
            <person name="Zhang Y."/>
            <person name="Zimin A.V."/>
            <person name="Baldwin J."/>
            <person name="Abdouelleil A."/>
            <person name="Abdulkadir J."/>
            <person name="Abebe A."/>
            <person name="Abera B."/>
            <person name="Abreu J."/>
            <person name="Acer S.C."/>
            <person name="Aftuck L."/>
            <person name="Alexander A."/>
            <person name="An P."/>
            <person name="Anderson E."/>
            <person name="Anderson S."/>
            <person name="Arachi H."/>
            <person name="Azer M."/>
            <person name="Bachantsang P."/>
            <person name="Barry A."/>
            <person name="Bayul T."/>
            <person name="Berlin A."/>
            <person name="Bessette D."/>
            <person name="Bloom T."/>
            <person name="Blye J."/>
            <person name="Boguslavskiy L."/>
            <person name="Bonnet C."/>
            <person name="Boukhgalter B."/>
            <person name="Bourzgui I."/>
            <person name="Brown A."/>
            <person name="Cahill P."/>
            <person name="Channer S."/>
            <person name="Cheshatsang Y."/>
            <person name="Chuda L."/>
            <person name="Citroen M."/>
            <person name="Collymore A."/>
            <person name="Cooke P."/>
            <person name="Costello M."/>
            <person name="D'Aco K."/>
            <person name="Daza R."/>
            <person name="De Haan G."/>
            <person name="DeGray S."/>
            <person name="DeMaso C."/>
            <person name="Dhargay N."/>
            <person name="Dooley K."/>
            <person name="Dooley E."/>
            <person name="Doricent M."/>
            <person name="Dorje P."/>
            <person name="Dorjee K."/>
            <person name="Dupes A."/>
            <person name="Elong R."/>
            <person name="Falk J."/>
            <person name="Farina A."/>
            <person name="Faro S."/>
            <person name="Ferguson D."/>
            <person name="Fisher S."/>
            <person name="Foley C.D."/>
            <person name="Franke A."/>
            <person name="Friedrich D."/>
            <person name="Gadbois L."/>
            <person name="Gearin G."/>
            <person name="Gearin C.R."/>
            <person name="Giannoukos G."/>
            <person name="Goode T."/>
            <person name="Graham J."/>
            <person name="Grandbois E."/>
            <person name="Grewal S."/>
            <person name="Gyaltsen K."/>
            <person name="Hafez N."/>
            <person name="Hagos B."/>
            <person name="Hall J."/>
            <person name="Henson C."/>
            <person name="Hollinger A."/>
            <person name="Honan T."/>
            <person name="Huard M.D."/>
            <person name="Hughes L."/>
            <person name="Hurhula B."/>
            <person name="Husby M.E."/>
            <person name="Kamat A."/>
            <person name="Kanga B."/>
            <person name="Kashin S."/>
            <person name="Khazanovich D."/>
            <person name="Kisner P."/>
            <person name="Lance K."/>
            <person name="Lara M."/>
            <person name="Lee W."/>
            <person name="Lennon N."/>
            <person name="Letendre F."/>
            <person name="LeVine R."/>
            <person name="Lipovsky A."/>
            <person name="Liu X."/>
            <person name="Liu J."/>
            <person name="Liu S."/>
            <person name="Lokyitsang T."/>
            <person name="Lokyitsang Y."/>
            <person name="Lubonja R."/>
            <person name="Lui A."/>
            <person name="MacDonald P."/>
            <person name="Magnisalis V."/>
            <person name="Maru K."/>
            <person name="Matthews C."/>
            <person name="McCusker W."/>
            <person name="McDonough S."/>
            <person name="Mehta T."/>
            <person name="Meldrim J."/>
            <person name="Meneus L."/>
            <person name="Mihai O."/>
            <person name="Mihalev A."/>
            <person name="Mihova T."/>
            <person name="Mittelman R."/>
            <person name="Mlenga V."/>
            <person name="Montmayeur A."/>
            <person name="Mulrain L."/>
            <person name="Navidi A."/>
            <person name="Naylor J."/>
            <person name="Negash T."/>
            <person name="Nguyen T."/>
            <person name="Nguyen N."/>
            <person name="Nicol R."/>
            <person name="Norbu C."/>
            <person name="Norbu N."/>
            <person name="Novod N."/>
            <person name="O'Neill B."/>
            <person name="Osman S."/>
            <person name="Markiewicz E."/>
            <person name="Oyono O.L."/>
            <person name="Patti C."/>
            <person name="Phunkhang P."/>
            <person name="Pierre F."/>
            <person name="Priest M."/>
            <person name="Raghuraman S."/>
            <person name="Rege F."/>
            <person name="Reyes R."/>
            <person name="Rise C."/>
            <person name="Rogov P."/>
            <person name="Ross K."/>
            <person name="Ryan E."/>
            <person name="Settipalli S."/>
            <person name="Shea T."/>
            <person name="Sherpa N."/>
            <person name="Shi L."/>
            <person name="Shih D."/>
            <person name="Sparrow T."/>
            <person name="Spaulding J."/>
            <person name="Stalker J."/>
            <person name="Stange-Thomann N."/>
            <person name="Stavropoulos S."/>
            <person name="Stone C."/>
            <person name="Strader C."/>
            <person name="Tesfaye S."/>
            <person name="Thomson T."/>
            <person name="Thoulutsang Y."/>
            <person name="Thoulutsang D."/>
            <person name="Topham K."/>
            <person name="Topping I."/>
            <person name="Tsamla T."/>
            <person name="Vassiliev H."/>
            <person name="Vo A."/>
            <person name="Wangchuk T."/>
            <person name="Wangdi T."/>
            <person name="Weiand M."/>
            <person name="Wilkinson J."/>
            <person name="Wilson A."/>
            <person name="Yadav S."/>
            <person name="Young G."/>
            <person name="Yu Q."/>
            <person name="Zembek L."/>
            <person name="Zhong D."/>
            <person name="Zimmer A."/>
            <person name="Zwirko Z."/>
            <person name="Jaffe D.B."/>
            <person name="Alvarez P."/>
            <person name="Brockman W."/>
            <person name="Butler J."/>
            <person name="Chin C."/>
            <person name="Gnerre S."/>
            <person name="Grabherr M."/>
            <person name="Kleber M."/>
            <person name="Mauceli E."/>
            <person name="MacCallum I."/>
        </authorList>
    </citation>
    <scope>NUCLEOTIDE SEQUENCE [LARGE SCALE GENOMIC DNA]</scope>
    <source>
        <strain evidence="13">Tucson 14030-0811.24</strain>
    </source>
</reference>
<evidence type="ECO:0000256" key="1">
    <source>
        <dbReference type="ARBA" id="ARBA00004123"/>
    </source>
</evidence>
<dbReference type="GO" id="GO:0045165">
    <property type="term" value="P:cell fate commitment"/>
    <property type="evidence" value="ECO:0007669"/>
    <property type="project" value="TreeGrafter"/>
</dbReference>
<dbReference type="Gene3D" id="3.30.50.10">
    <property type="entry name" value="Erythroid Transcription Factor GATA-1, subunit A"/>
    <property type="match status" value="1"/>
</dbReference>
<feature type="region of interest" description="Disordered" evidence="10">
    <location>
        <begin position="70"/>
        <end position="94"/>
    </location>
</feature>
<feature type="region of interest" description="Disordered" evidence="10">
    <location>
        <begin position="123"/>
        <end position="147"/>
    </location>
</feature>
<dbReference type="FunFam" id="3.30.50.10:FF:000032">
    <property type="entry name" value="Transcription factor GATA-3"/>
    <property type="match status" value="1"/>
</dbReference>
<evidence type="ECO:0000256" key="3">
    <source>
        <dbReference type="ARBA" id="ARBA00022771"/>
    </source>
</evidence>
<keyword evidence="6" id="KW-0238">DNA-binding</keyword>
<dbReference type="GO" id="GO:0010629">
    <property type="term" value="P:negative regulation of gene expression"/>
    <property type="evidence" value="ECO:0007669"/>
    <property type="project" value="EnsemblMetazoa"/>
</dbReference>
<feature type="compositionally biased region" description="Polar residues" evidence="10">
    <location>
        <begin position="709"/>
        <end position="721"/>
    </location>
</feature>
<keyword evidence="5" id="KW-0805">Transcription regulation</keyword>
<dbReference type="GO" id="GO:0000978">
    <property type="term" value="F:RNA polymerase II cis-regulatory region sequence-specific DNA binding"/>
    <property type="evidence" value="ECO:0007669"/>
    <property type="project" value="TreeGrafter"/>
</dbReference>
<keyword evidence="3 9" id="KW-0863">Zinc-finger</keyword>
<name>B4NL25_DROWI</name>
<evidence type="ECO:0000256" key="4">
    <source>
        <dbReference type="ARBA" id="ARBA00022833"/>
    </source>
</evidence>
<dbReference type="Proteomes" id="UP000007798">
    <property type="component" value="Unassembled WGS sequence"/>
</dbReference>
<evidence type="ECO:0000256" key="5">
    <source>
        <dbReference type="ARBA" id="ARBA00023015"/>
    </source>
</evidence>
<dbReference type="GO" id="GO:0007492">
    <property type="term" value="P:endoderm development"/>
    <property type="evidence" value="ECO:0007669"/>
    <property type="project" value="EnsemblMetazoa"/>
</dbReference>
<evidence type="ECO:0000256" key="2">
    <source>
        <dbReference type="ARBA" id="ARBA00022723"/>
    </source>
</evidence>
<dbReference type="GO" id="GO:0000981">
    <property type="term" value="F:DNA-binding transcription factor activity, RNA polymerase II-specific"/>
    <property type="evidence" value="ECO:0007669"/>
    <property type="project" value="TreeGrafter"/>
</dbReference>